<dbReference type="EMBL" id="CAKXAJ010025530">
    <property type="protein sequence ID" value="CAH2240514.1"/>
    <property type="molecule type" value="Genomic_DNA"/>
</dbReference>
<keyword evidence="3" id="KW-1185">Reference proteome</keyword>
<evidence type="ECO:0000313" key="2">
    <source>
        <dbReference type="EMBL" id="CAH2240514.1"/>
    </source>
</evidence>
<feature type="region of interest" description="Disordered" evidence="1">
    <location>
        <begin position="38"/>
        <end position="57"/>
    </location>
</feature>
<organism evidence="2 3">
    <name type="scientific">Pararge aegeria aegeria</name>
    <dbReference type="NCBI Taxonomy" id="348720"/>
    <lineage>
        <taxon>Eukaryota</taxon>
        <taxon>Metazoa</taxon>
        <taxon>Ecdysozoa</taxon>
        <taxon>Arthropoda</taxon>
        <taxon>Hexapoda</taxon>
        <taxon>Insecta</taxon>
        <taxon>Pterygota</taxon>
        <taxon>Neoptera</taxon>
        <taxon>Endopterygota</taxon>
        <taxon>Lepidoptera</taxon>
        <taxon>Glossata</taxon>
        <taxon>Ditrysia</taxon>
        <taxon>Papilionoidea</taxon>
        <taxon>Nymphalidae</taxon>
        <taxon>Satyrinae</taxon>
        <taxon>Satyrini</taxon>
        <taxon>Parargina</taxon>
        <taxon>Pararge</taxon>
    </lineage>
</organism>
<evidence type="ECO:0000313" key="3">
    <source>
        <dbReference type="Proteomes" id="UP000838756"/>
    </source>
</evidence>
<proteinExistence type="predicted"/>
<name>A0A8S4RQV0_9NEOP</name>
<accession>A0A8S4RQV0</accession>
<reference evidence="2" key="1">
    <citation type="submission" date="2022-03" db="EMBL/GenBank/DDBJ databases">
        <authorList>
            <person name="Lindestad O."/>
        </authorList>
    </citation>
    <scope>NUCLEOTIDE SEQUENCE</scope>
</reference>
<gene>
    <name evidence="2" type="primary">jg9838</name>
    <name evidence="2" type="ORF">PAEG_LOCUS17090</name>
</gene>
<dbReference type="Proteomes" id="UP000838756">
    <property type="component" value="Unassembled WGS sequence"/>
</dbReference>
<comment type="caution">
    <text evidence="2">The sequence shown here is derived from an EMBL/GenBank/DDBJ whole genome shotgun (WGS) entry which is preliminary data.</text>
</comment>
<sequence>MRVCSLYTQPLSDLLLNHVIAEGGHGCPRALAAQHGKHYAGQREVPADNRHKSAAPGDPTCYIPRGCAEPCPQSKVLVYPRGQNSFQHLAHLFNKDDWSVCRGRVRRPSFLPHSREASRL</sequence>
<protein>
    <submittedName>
        <fullName evidence="2">Jg9838 protein</fullName>
    </submittedName>
</protein>
<evidence type="ECO:0000256" key="1">
    <source>
        <dbReference type="SAM" id="MobiDB-lite"/>
    </source>
</evidence>
<dbReference type="AlphaFoldDB" id="A0A8S4RQV0"/>